<sequence>MRIEEEYRRSGFFWIPGEEHSKIPGKLSVTDGGVIELEIIGHFNNDISSIQDYKLPRIVGDVEKDGLVTLDNCFYKNKNIAFGGVSKSIVAVNKMLAGAAWDIDEPITFNTFHFSIDCLEEWVGISGIKINTDHINKRSTIVYQSPENITLPLDNGMTLEICFSSRLPAQANTAEATISQKVYFKLISPKLIELDQFTTAAFKITNLMCFATDEIVSLKHVSATSTDLQELIEDQRYPAPISLYYQSHPFSIKKPKKNWREMLFCFTSIHSNAQQVFNNWFNAYEYLEPAINLYFSTKTGGHKYLEGKFLALAQGLETYHRRTSNTTLMNPEIFEKVTSQILESCPECHRDWLEGRIKHGNEVNLGKRLKSIIEPFKDHLGTSAKRSKMLRQIVDTRNYLTHYSENLSDISATGTDLWNLCMKMEVIFKLHFLKVIGFTSDEISSIIENHYPMKYMLQEI</sequence>
<dbReference type="Proteomes" id="UP000464661">
    <property type="component" value="Chromosome"/>
</dbReference>
<accession>A0A7U6M1G1</accession>
<proteinExistence type="predicted"/>
<dbReference type="InterPro" id="IPR041229">
    <property type="entry name" value="HEPN_Apea"/>
</dbReference>
<evidence type="ECO:0000313" key="4">
    <source>
        <dbReference type="Proteomes" id="UP000464661"/>
    </source>
</evidence>
<organism evidence="3 4">
    <name type="scientific">Pseudomonas putida</name>
    <name type="common">Arthrobacter siderocapsulatus</name>
    <dbReference type="NCBI Taxonomy" id="303"/>
    <lineage>
        <taxon>Bacteria</taxon>
        <taxon>Pseudomonadati</taxon>
        <taxon>Pseudomonadota</taxon>
        <taxon>Gammaproteobacteria</taxon>
        <taxon>Pseudomonadales</taxon>
        <taxon>Pseudomonadaceae</taxon>
        <taxon>Pseudomonas</taxon>
    </lineage>
</organism>
<evidence type="ECO:0000313" key="3">
    <source>
        <dbReference type="EMBL" id="BBU44213.1"/>
    </source>
</evidence>
<dbReference type="AlphaFoldDB" id="A0A7U6M1G1"/>
<dbReference type="InterPro" id="IPR041223">
    <property type="entry name" value="ApeA_NTD"/>
</dbReference>
<dbReference type="EMBL" id="AP022324">
    <property type="protein sequence ID" value="BBU44213.1"/>
    <property type="molecule type" value="Genomic_DNA"/>
</dbReference>
<evidence type="ECO:0000259" key="2">
    <source>
        <dbReference type="Pfam" id="PF18862"/>
    </source>
</evidence>
<dbReference type="Pfam" id="PF18862">
    <property type="entry name" value="ApeA_NTD1"/>
    <property type="match status" value="1"/>
</dbReference>
<feature type="domain" description="Apea-like HEPN" evidence="1">
    <location>
        <begin position="310"/>
        <end position="442"/>
    </location>
</feature>
<name>A0A7U6M1G1_PSEPU</name>
<evidence type="ECO:0008006" key="5">
    <source>
        <dbReference type="Google" id="ProtNLM"/>
    </source>
</evidence>
<evidence type="ECO:0000259" key="1">
    <source>
        <dbReference type="Pfam" id="PF18739"/>
    </source>
</evidence>
<gene>
    <name evidence="3" type="ORF">PPTS312_21280</name>
</gene>
<feature type="domain" description="ApeA N-terminal" evidence="2">
    <location>
        <begin position="9"/>
        <end position="280"/>
    </location>
</feature>
<dbReference type="RefSeq" id="WP_161989791.1">
    <property type="nucleotide sequence ID" value="NZ_AP022324.1"/>
</dbReference>
<reference evidence="3 4" key="1">
    <citation type="submission" date="2020-01" db="EMBL/GenBank/DDBJ databases">
        <title>Complete Genome Sequence of Pseudomonas putida Strain TS312, Harboring the HdtS type N-acyl-homoserine Lactone Synthase, Isolated from a Paper Mill.</title>
        <authorList>
            <person name="Hosoe A."/>
            <person name="Suenaga T."/>
            <person name="Sugi T."/>
            <person name="Izumi T."/>
            <person name="Nagai N."/>
            <person name="Terada A."/>
        </authorList>
    </citation>
    <scope>NUCLEOTIDE SEQUENCE [LARGE SCALE GENOMIC DNA]</scope>
    <source>
        <strain evidence="3 4">TS312</strain>
    </source>
</reference>
<protein>
    <recommendedName>
        <fullName evidence="5">ApeA N-terminal domain-containing protein</fullName>
    </recommendedName>
</protein>
<dbReference type="Pfam" id="PF18739">
    <property type="entry name" value="HEPN_Apea"/>
    <property type="match status" value="1"/>
</dbReference>